<dbReference type="PANTHER" id="PTHR43334">
    <property type="entry name" value="ACETATE--COA LIGASE [ADP-FORMING]"/>
    <property type="match status" value="1"/>
</dbReference>
<dbReference type="PANTHER" id="PTHR43334:SF1">
    <property type="entry name" value="3-HYDROXYPROPIONATE--COA LIGASE [ADP-FORMING]"/>
    <property type="match status" value="1"/>
</dbReference>
<dbReference type="Pfam" id="PF00583">
    <property type="entry name" value="Acetyltransf_1"/>
    <property type="match status" value="1"/>
</dbReference>
<keyword evidence="1" id="KW-0436">Ligase</keyword>
<keyword evidence="6" id="KW-1185">Reference proteome</keyword>
<keyword evidence="2" id="KW-0547">Nucleotide-binding</keyword>
<dbReference type="SMART" id="SM00881">
    <property type="entry name" value="CoA_binding"/>
    <property type="match status" value="1"/>
</dbReference>
<dbReference type="Gene3D" id="3.40.50.261">
    <property type="entry name" value="Succinyl-CoA synthetase domains"/>
    <property type="match status" value="1"/>
</dbReference>
<dbReference type="InterPro" id="IPR051538">
    <property type="entry name" value="Acyl-CoA_Synth/Transferase"/>
</dbReference>
<organism evidence="5 6">
    <name type="scientific">Candidatus Nephthysia bennettiae</name>
    <dbReference type="NCBI Taxonomy" id="3127016"/>
    <lineage>
        <taxon>Bacteria</taxon>
        <taxon>Bacillati</taxon>
        <taxon>Candidatus Dormiibacterota</taxon>
        <taxon>Candidatus Dormibacteria</taxon>
        <taxon>Candidatus Dormibacterales</taxon>
        <taxon>Candidatus Dormibacteraceae</taxon>
        <taxon>Candidatus Nephthysia</taxon>
    </lineage>
</organism>
<dbReference type="Gene3D" id="3.30.470.20">
    <property type="entry name" value="ATP-grasp fold, B domain"/>
    <property type="match status" value="1"/>
</dbReference>
<comment type="caution">
    <text evidence="5">The sequence shown here is derived from an EMBL/GenBank/DDBJ whole genome shotgun (WGS) entry which is preliminary data.</text>
</comment>
<dbReference type="InterPro" id="IPR003781">
    <property type="entry name" value="CoA-bd"/>
</dbReference>
<dbReference type="InterPro" id="IPR036291">
    <property type="entry name" value="NAD(P)-bd_dom_sf"/>
</dbReference>
<dbReference type="EMBL" id="JAEKNR010000251">
    <property type="protein sequence ID" value="MBJ7601552.1"/>
    <property type="molecule type" value="Genomic_DNA"/>
</dbReference>
<evidence type="ECO:0000259" key="4">
    <source>
        <dbReference type="PROSITE" id="PS51186"/>
    </source>
</evidence>
<evidence type="ECO:0000313" key="6">
    <source>
        <dbReference type="Proteomes" id="UP000612893"/>
    </source>
</evidence>
<dbReference type="RefSeq" id="WP_338205823.1">
    <property type="nucleotide sequence ID" value="NZ_JAEKNR010000251.1"/>
</dbReference>
<dbReference type="Gene3D" id="3.40.630.30">
    <property type="match status" value="1"/>
</dbReference>
<protein>
    <submittedName>
        <fullName evidence="5">GNAT family N-acetyltransferase</fullName>
    </submittedName>
</protein>
<dbReference type="SUPFAM" id="SSF51735">
    <property type="entry name" value="NAD(P)-binding Rossmann-fold domains"/>
    <property type="match status" value="1"/>
</dbReference>
<dbReference type="AlphaFoldDB" id="A0A934NG23"/>
<dbReference type="Pfam" id="PF13549">
    <property type="entry name" value="ATP-grasp_5"/>
    <property type="match status" value="1"/>
</dbReference>
<gene>
    <name evidence="5" type="ORF">JF922_26185</name>
</gene>
<dbReference type="InterPro" id="IPR016102">
    <property type="entry name" value="Succinyl-CoA_synth-like"/>
</dbReference>
<dbReference type="InterPro" id="IPR000182">
    <property type="entry name" value="GNAT_dom"/>
</dbReference>
<dbReference type="Pfam" id="PF13607">
    <property type="entry name" value="Succ_CoA_lig"/>
    <property type="match status" value="1"/>
</dbReference>
<feature type="domain" description="N-acetyltransferase" evidence="4">
    <location>
        <begin position="26"/>
        <end position="181"/>
    </location>
</feature>
<evidence type="ECO:0000256" key="1">
    <source>
        <dbReference type="ARBA" id="ARBA00022598"/>
    </source>
</evidence>
<dbReference type="GO" id="GO:0016747">
    <property type="term" value="F:acyltransferase activity, transferring groups other than amino-acyl groups"/>
    <property type="evidence" value="ECO:0007669"/>
    <property type="project" value="InterPro"/>
</dbReference>
<dbReference type="InterPro" id="IPR013815">
    <property type="entry name" value="ATP_grasp_subdomain_1"/>
</dbReference>
<evidence type="ECO:0000256" key="3">
    <source>
        <dbReference type="ARBA" id="ARBA00022840"/>
    </source>
</evidence>
<reference evidence="5" key="1">
    <citation type="submission" date="2020-10" db="EMBL/GenBank/DDBJ databases">
        <title>Ca. Dormibacterota MAGs.</title>
        <authorList>
            <person name="Montgomery K."/>
        </authorList>
    </citation>
    <scope>NUCLEOTIDE SEQUENCE [LARGE SCALE GENOMIC DNA]</scope>
    <source>
        <strain evidence="5">SC8812_S17_10</strain>
    </source>
</reference>
<evidence type="ECO:0000313" key="5">
    <source>
        <dbReference type="EMBL" id="MBJ7601552.1"/>
    </source>
</evidence>
<accession>A0A934NG23</accession>
<dbReference type="GO" id="GO:0016874">
    <property type="term" value="F:ligase activity"/>
    <property type="evidence" value="ECO:0007669"/>
    <property type="project" value="UniProtKB-KW"/>
</dbReference>
<dbReference type="SUPFAM" id="SSF55729">
    <property type="entry name" value="Acyl-CoA N-acyltransferases (Nat)"/>
    <property type="match status" value="1"/>
</dbReference>
<evidence type="ECO:0000256" key="2">
    <source>
        <dbReference type="ARBA" id="ARBA00022741"/>
    </source>
</evidence>
<sequence>MNADANGVGYPGQYDVDVVLRDGSTVHLRPALSADLEGLTRFLSGLSEESKVFRFFHAVKETAHLAASFLDLDYQNRFSLIALHGEPEVIVGHGFYAVTGPARAEVAFAVADELQGHGLGTILLGQLAQAAVAAGIAVFEADVMSENYRMAQVFRESGFEVSVRSSRGVLRIEFPTELTDEARSRFEHREQLGAVAALKRFMEPSSVAVIGASRRRGTIGGEVFHNLMQSGFPGPVYPVSPHPVVQSVSAYPDVRTVPGPVDLGVVVVPAEQVCGVAEACAEKGVGALVVISAGFAEVGGAGQERQADLLEICRRSGMRLVGPNCMGILNTDPDHRLDATFGPVFPPAGRVGFMSQSGALGLAVMDQARRIGLGLSSFASVGNKADVSGNDLLEYWETDPSTDVVMLYLESFGNPRRFSRVARRVSRSKPILAVKSGRSAVGARATSSHTGAVLAASDATVDALFDQSGVIRADTLGELFDVASLLATQPAPSGRRVGKARQMAEMQAAAGLEVTGFLVQQMVPKGVEMIVGVVQDPVFGPVVA</sequence>
<dbReference type="PROSITE" id="PS51186">
    <property type="entry name" value="GNAT"/>
    <property type="match status" value="1"/>
</dbReference>
<name>A0A934NG23_9BACT</name>
<proteinExistence type="predicted"/>
<dbReference type="GO" id="GO:0005524">
    <property type="term" value="F:ATP binding"/>
    <property type="evidence" value="ECO:0007669"/>
    <property type="project" value="UniProtKB-KW"/>
</dbReference>
<dbReference type="Gene3D" id="3.40.50.720">
    <property type="entry name" value="NAD(P)-binding Rossmann-like Domain"/>
    <property type="match status" value="1"/>
</dbReference>
<dbReference type="Proteomes" id="UP000612893">
    <property type="component" value="Unassembled WGS sequence"/>
</dbReference>
<dbReference type="InterPro" id="IPR016181">
    <property type="entry name" value="Acyl_CoA_acyltransferase"/>
</dbReference>
<dbReference type="Gene3D" id="3.30.1490.20">
    <property type="entry name" value="ATP-grasp fold, A domain"/>
    <property type="match status" value="1"/>
</dbReference>
<keyword evidence="3" id="KW-0067">ATP-binding</keyword>
<feature type="non-terminal residue" evidence="5">
    <location>
        <position position="544"/>
    </location>
</feature>
<dbReference type="SUPFAM" id="SSF52210">
    <property type="entry name" value="Succinyl-CoA synthetase domains"/>
    <property type="match status" value="1"/>
</dbReference>
<dbReference type="InterPro" id="IPR032875">
    <property type="entry name" value="Succ_CoA_lig_flav_dom"/>
</dbReference>
<dbReference type="Pfam" id="PF13380">
    <property type="entry name" value="CoA_binding_2"/>
    <property type="match status" value="1"/>
</dbReference>